<gene>
    <name evidence="9" type="ORF">Microterr_23190</name>
</gene>
<accession>A0ABM8E1H0</accession>
<dbReference type="RefSeq" id="WP_263797755.1">
    <property type="nucleotide sequence ID" value="NZ_AP027141.1"/>
</dbReference>
<evidence type="ECO:0000256" key="1">
    <source>
        <dbReference type="ARBA" id="ARBA00004651"/>
    </source>
</evidence>
<evidence type="ECO:0000256" key="7">
    <source>
        <dbReference type="SAM" id="Phobius"/>
    </source>
</evidence>
<proteinExistence type="predicted"/>
<name>A0ABM8E1H0_9MICO</name>
<evidence type="ECO:0000256" key="4">
    <source>
        <dbReference type="ARBA" id="ARBA00022989"/>
    </source>
</evidence>
<keyword evidence="4 7" id="KW-1133">Transmembrane helix</keyword>
<dbReference type="InterPro" id="IPR027379">
    <property type="entry name" value="CLS_N"/>
</dbReference>
<feature type="transmembrane region" description="Helical" evidence="7">
    <location>
        <begin position="39"/>
        <end position="57"/>
    </location>
</feature>
<keyword evidence="5 7" id="KW-0472">Membrane</keyword>
<keyword evidence="10" id="KW-1185">Reference proteome</keyword>
<dbReference type="EMBL" id="AP027141">
    <property type="protein sequence ID" value="BDV31659.1"/>
    <property type="molecule type" value="Genomic_DNA"/>
</dbReference>
<evidence type="ECO:0000313" key="10">
    <source>
        <dbReference type="Proteomes" id="UP001317779"/>
    </source>
</evidence>
<comment type="subcellular location">
    <subcellularLocation>
        <location evidence="1">Cell membrane</location>
        <topology evidence="1">Multi-pass membrane protein</topology>
    </subcellularLocation>
</comment>
<keyword evidence="3 7" id="KW-0812">Transmembrane</keyword>
<evidence type="ECO:0000256" key="5">
    <source>
        <dbReference type="ARBA" id="ARBA00023136"/>
    </source>
</evidence>
<evidence type="ECO:0000313" key="9">
    <source>
        <dbReference type="EMBL" id="BDV31659.1"/>
    </source>
</evidence>
<protein>
    <recommendedName>
        <fullName evidence="8">Cardiolipin synthase N-terminal domain-containing protein</fullName>
    </recommendedName>
</protein>
<reference evidence="9 10" key="1">
    <citation type="submission" date="2022-12" db="EMBL/GenBank/DDBJ databases">
        <title>Microbacterium terricola strain KV-448 chromosome, complete genome.</title>
        <authorList>
            <person name="Oshima T."/>
            <person name="Moriya T."/>
            <person name="Bessho Y."/>
        </authorList>
    </citation>
    <scope>NUCLEOTIDE SEQUENCE [LARGE SCALE GENOMIC DNA]</scope>
    <source>
        <strain evidence="9 10">KV-448</strain>
    </source>
</reference>
<dbReference type="Pfam" id="PF13396">
    <property type="entry name" value="PLDc_N"/>
    <property type="match status" value="1"/>
</dbReference>
<sequence>MPRVLLILALVATAFWVYTIVDCAVQPATRHRGVSKGVWLVIVILLPVLGGLLWFTAGRTRASAIAKMRAPDDDPEFLGGLRAKSEQDERIRRLEEELARLDAEDDDDTRPPAGTAS</sequence>
<evidence type="ECO:0000256" key="2">
    <source>
        <dbReference type="ARBA" id="ARBA00022475"/>
    </source>
</evidence>
<evidence type="ECO:0000256" key="6">
    <source>
        <dbReference type="SAM" id="MobiDB-lite"/>
    </source>
</evidence>
<feature type="region of interest" description="Disordered" evidence="6">
    <location>
        <begin position="97"/>
        <end position="117"/>
    </location>
</feature>
<dbReference type="Proteomes" id="UP001317779">
    <property type="component" value="Chromosome"/>
</dbReference>
<evidence type="ECO:0000259" key="8">
    <source>
        <dbReference type="Pfam" id="PF13396"/>
    </source>
</evidence>
<feature type="domain" description="Cardiolipin synthase N-terminal" evidence="8">
    <location>
        <begin position="14"/>
        <end position="59"/>
    </location>
</feature>
<keyword evidence="2" id="KW-1003">Cell membrane</keyword>
<evidence type="ECO:0000256" key="3">
    <source>
        <dbReference type="ARBA" id="ARBA00022692"/>
    </source>
</evidence>
<organism evidence="9 10">
    <name type="scientific">Microbacterium terricola</name>
    <dbReference type="NCBI Taxonomy" id="344163"/>
    <lineage>
        <taxon>Bacteria</taxon>
        <taxon>Bacillati</taxon>
        <taxon>Actinomycetota</taxon>
        <taxon>Actinomycetes</taxon>
        <taxon>Micrococcales</taxon>
        <taxon>Microbacteriaceae</taxon>
        <taxon>Microbacterium</taxon>
    </lineage>
</organism>